<dbReference type="PROSITE" id="PS00658">
    <property type="entry name" value="FORK_HEAD_2"/>
    <property type="match status" value="1"/>
</dbReference>
<feature type="non-terminal residue" evidence="5">
    <location>
        <position position="80"/>
    </location>
</feature>
<dbReference type="STRING" id="747725.A0A168I9K2"/>
<dbReference type="InterPro" id="IPR001766">
    <property type="entry name" value="Fork_head_dom"/>
</dbReference>
<dbReference type="InterPro" id="IPR050211">
    <property type="entry name" value="FOX_domain-containing"/>
</dbReference>
<evidence type="ECO:0000259" key="4">
    <source>
        <dbReference type="PROSITE" id="PS50039"/>
    </source>
</evidence>
<dbReference type="PROSITE" id="PS50039">
    <property type="entry name" value="FORK_HEAD_3"/>
    <property type="match status" value="1"/>
</dbReference>
<dbReference type="InterPro" id="IPR018122">
    <property type="entry name" value="TF_fork_head_CS_1"/>
</dbReference>
<dbReference type="Pfam" id="PF00250">
    <property type="entry name" value="Forkhead"/>
    <property type="match status" value="1"/>
</dbReference>
<evidence type="ECO:0000313" key="6">
    <source>
        <dbReference type="Proteomes" id="UP000077051"/>
    </source>
</evidence>
<keyword evidence="2 3" id="KW-0539">Nucleus</keyword>
<gene>
    <name evidence="5" type="ORF">MUCCIDRAFT_125211</name>
</gene>
<dbReference type="GO" id="GO:0005634">
    <property type="term" value="C:nucleus"/>
    <property type="evidence" value="ECO:0007669"/>
    <property type="project" value="UniProtKB-SubCell"/>
</dbReference>
<accession>A0A168I9K2</accession>
<comment type="subcellular location">
    <subcellularLocation>
        <location evidence="3">Nucleus</location>
    </subcellularLocation>
</comment>
<dbReference type="GO" id="GO:0000978">
    <property type="term" value="F:RNA polymerase II cis-regulatory region sequence-specific DNA binding"/>
    <property type="evidence" value="ECO:0007669"/>
    <property type="project" value="TreeGrafter"/>
</dbReference>
<feature type="non-terminal residue" evidence="5">
    <location>
        <position position="1"/>
    </location>
</feature>
<dbReference type="SMART" id="SM00339">
    <property type="entry name" value="FH"/>
    <property type="match status" value="1"/>
</dbReference>
<feature type="domain" description="Fork-head" evidence="4">
    <location>
        <begin position="1"/>
        <end position="80"/>
    </location>
</feature>
<evidence type="ECO:0000256" key="1">
    <source>
        <dbReference type="ARBA" id="ARBA00023125"/>
    </source>
</evidence>
<dbReference type="FunFam" id="1.10.10.10:FF:000135">
    <property type="entry name" value="forkhead box protein G1"/>
    <property type="match status" value="1"/>
</dbReference>
<dbReference type="InterPro" id="IPR036390">
    <property type="entry name" value="WH_DNA-bd_sf"/>
</dbReference>
<dbReference type="EMBL" id="AMYB01000007">
    <property type="protein sequence ID" value="OAC99712.1"/>
    <property type="molecule type" value="Genomic_DNA"/>
</dbReference>
<dbReference type="PANTHER" id="PTHR11829:SF343">
    <property type="entry name" value="FORK-HEAD DOMAIN-CONTAINING PROTEIN"/>
    <property type="match status" value="1"/>
</dbReference>
<sequence length="80" mass="9424">KPPYSYATLIAHAILTSKNGRLTLSDIYKWISEAYPYYKRGQKGWQNSIRHNLSLNRKWFVKEDRRPTQAHPGKGGYWTL</sequence>
<evidence type="ECO:0000313" key="5">
    <source>
        <dbReference type="EMBL" id="OAC99712.1"/>
    </source>
</evidence>
<evidence type="ECO:0000256" key="3">
    <source>
        <dbReference type="PROSITE-ProRule" id="PRU00089"/>
    </source>
</evidence>
<dbReference type="Gene3D" id="1.10.10.10">
    <property type="entry name" value="Winged helix-like DNA-binding domain superfamily/Winged helix DNA-binding domain"/>
    <property type="match status" value="1"/>
</dbReference>
<protein>
    <submittedName>
        <fullName evidence="5">Fork head transcription factor</fullName>
    </submittedName>
</protein>
<dbReference type="SUPFAM" id="SSF46785">
    <property type="entry name" value="Winged helix' DNA-binding domain"/>
    <property type="match status" value="1"/>
</dbReference>
<dbReference type="PRINTS" id="PR00053">
    <property type="entry name" value="FORKHEAD"/>
</dbReference>
<keyword evidence="6" id="KW-1185">Reference proteome</keyword>
<organism evidence="5 6">
    <name type="scientific">Mucor lusitanicus CBS 277.49</name>
    <dbReference type="NCBI Taxonomy" id="747725"/>
    <lineage>
        <taxon>Eukaryota</taxon>
        <taxon>Fungi</taxon>
        <taxon>Fungi incertae sedis</taxon>
        <taxon>Mucoromycota</taxon>
        <taxon>Mucoromycotina</taxon>
        <taxon>Mucoromycetes</taxon>
        <taxon>Mucorales</taxon>
        <taxon>Mucorineae</taxon>
        <taxon>Mucoraceae</taxon>
        <taxon>Mucor</taxon>
    </lineage>
</organism>
<dbReference type="OrthoDB" id="5954824at2759"/>
<proteinExistence type="predicted"/>
<dbReference type="CDD" id="cd00059">
    <property type="entry name" value="FH_FOX"/>
    <property type="match status" value="1"/>
</dbReference>
<dbReference type="GO" id="GO:0000981">
    <property type="term" value="F:DNA-binding transcription factor activity, RNA polymerase II-specific"/>
    <property type="evidence" value="ECO:0007669"/>
    <property type="project" value="TreeGrafter"/>
</dbReference>
<dbReference type="InterPro" id="IPR036388">
    <property type="entry name" value="WH-like_DNA-bd_sf"/>
</dbReference>
<dbReference type="Proteomes" id="UP000077051">
    <property type="component" value="Unassembled WGS sequence"/>
</dbReference>
<dbReference type="InterPro" id="IPR030456">
    <property type="entry name" value="TF_fork_head_CS_2"/>
</dbReference>
<name>A0A168I9K2_MUCCL</name>
<dbReference type="PANTHER" id="PTHR11829">
    <property type="entry name" value="FORKHEAD BOX PROTEIN"/>
    <property type="match status" value="1"/>
</dbReference>
<keyword evidence="1 3" id="KW-0238">DNA-binding</keyword>
<feature type="DNA-binding region" description="Fork-head" evidence="3">
    <location>
        <begin position="1"/>
        <end position="80"/>
    </location>
</feature>
<dbReference type="VEuPathDB" id="FungiDB:MUCCIDRAFT_125211"/>
<comment type="caution">
    <text evidence="5">The sequence shown here is derived from an EMBL/GenBank/DDBJ whole genome shotgun (WGS) entry which is preliminary data.</text>
</comment>
<evidence type="ECO:0000256" key="2">
    <source>
        <dbReference type="ARBA" id="ARBA00023242"/>
    </source>
</evidence>
<reference evidence="5 6" key="1">
    <citation type="submission" date="2015-06" db="EMBL/GenBank/DDBJ databases">
        <title>Expansion of signal transduction pathways in fungi by whole-genome duplication.</title>
        <authorList>
            <consortium name="DOE Joint Genome Institute"/>
            <person name="Corrochano L.M."/>
            <person name="Kuo A."/>
            <person name="Marcet-Houben M."/>
            <person name="Polaino S."/>
            <person name="Salamov A."/>
            <person name="Villalobos J.M."/>
            <person name="Alvarez M.I."/>
            <person name="Avalos J."/>
            <person name="Benito E.P."/>
            <person name="Benoit I."/>
            <person name="Burger G."/>
            <person name="Camino L.P."/>
            <person name="Canovas D."/>
            <person name="Cerda-Olmedo E."/>
            <person name="Cheng J.-F."/>
            <person name="Dominguez A."/>
            <person name="Elias M."/>
            <person name="Eslava A.P."/>
            <person name="Glaser F."/>
            <person name="Grimwood J."/>
            <person name="Gutierrez G."/>
            <person name="Heitman J."/>
            <person name="Henrissat B."/>
            <person name="Iturriaga E.A."/>
            <person name="Lang B.F."/>
            <person name="Lavin J.L."/>
            <person name="Lee S."/>
            <person name="Li W."/>
            <person name="Lindquist E."/>
            <person name="Lopez-Garcia S."/>
            <person name="Luque E.M."/>
            <person name="Marcos A.T."/>
            <person name="Martin J."/>
            <person name="Mccluskey K."/>
            <person name="Medina H.R."/>
            <person name="Miralles-Duran A."/>
            <person name="Miyazaki A."/>
            <person name="Munoz-Torres E."/>
            <person name="Oguiza J.A."/>
            <person name="Ohm R."/>
            <person name="Olmedo M."/>
            <person name="Orejas M."/>
            <person name="Ortiz-Castellanos L."/>
            <person name="Pisabarro A.G."/>
            <person name="Rodriguez-Romero J."/>
            <person name="Ruiz-Herrera J."/>
            <person name="Ruiz-Vazquez R."/>
            <person name="Sanz C."/>
            <person name="Schackwitz W."/>
            <person name="Schmutz J."/>
            <person name="Shahriari M."/>
            <person name="Shelest E."/>
            <person name="Silva-Franco F."/>
            <person name="Soanes D."/>
            <person name="Syed K."/>
            <person name="Tagua V.G."/>
            <person name="Talbot N.J."/>
            <person name="Thon M."/>
            <person name="De Vries R.P."/>
            <person name="Wiebenga A."/>
            <person name="Yadav J.S."/>
            <person name="Braun E.L."/>
            <person name="Baker S."/>
            <person name="Garre V."/>
            <person name="Horwitz B."/>
            <person name="Torres-Martinez S."/>
            <person name="Idnurm A."/>
            <person name="Herrera-Estrella A."/>
            <person name="Gabaldon T."/>
            <person name="Grigoriev I.V."/>
        </authorList>
    </citation>
    <scope>NUCLEOTIDE SEQUENCE [LARGE SCALE GENOMIC DNA]</scope>
    <source>
        <strain evidence="5 6">CBS 277.49</strain>
    </source>
</reference>
<dbReference type="AlphaFoldDB" id="A0A168I9K2"/>
<dbReference type="PROSITE" id="PS00657">
    <property type="entry name" value="FORK_HEAD_1"/>
    <property type="match status" value="1"/>
</dbReference>